<dbReference type="PANTHER" id="PTHR45677:SF8">
    <property type="entry name" value="CYSTEINE SULFINIC ACID DECARBOXYLASE"/>
    <property type="match status" value="1"/>
</dbReference>
<keyword evidence="8" id="KW-1185">Reference proteome</keyword>
<dbReference type="Gene3D" id="3.90.1150.10">
    <property type="entry name" value="Aspartate Aminotransferase, domain 1"/>
    <property type="match status" value="1"/>
</dbReference>
<proteinExistence type="inferred from homology"/>
<dbReference type="Gene3D" id="3.40.640.10">
    <property type="entry name" value="Type I PLP-dependent aspartate aminotransferase-like (Major domain)"/>
    <property type="match status" value="1"/>
</dbReference>
<reference evidence="8" key="1">
    <citation type="submission" date="2023-07" db="EMBL/GenBank/DDBJ databases">
        <title>30 novel species of actinomycetes from the DSMZ collection.</title>
        <authorList>
            <person name="Nouioui I."/>
        </authorList>
    </citation>
    <scope>NUCLEOTIDE SEQUENCE [LARGE SCALE GENOMIC DNA]</scope>
    <source>
        <strain evidence="8">DSM 44938</strain>
    </source>
</reference>
<keyword evidence="5 6" id="KW-0456">Lyase</keyword>
<dbReference type="InterPro" id="IPR002129">
    <property type="entry name" value="PyrdxlP-dep_de-COase"/>
</dbReference>
<dbReference type="Pfam" id="PF00282">
    <property type="entry name" value="Pyridoxal_deC"/>
    <property type="match status" value="1"/>
</dbReference>
<comment type="similarity">
    <text evidence="2 6">Belongs to the group II decarboxylase family.</text>
</comment>
<evidence type="ECO:0000256" key="6">
    <source>
        <dbReference type="RuleBase" id="RU000382"/>
    </source>
</evidence>
<dbReference type="SUPFAM" id="SSF53383">
    <property type="entry name" value="PLP-dependent transferases"/>
    <property type="match status" value="1"/>
</dbReference>
<evidence type="ECO:0000256" key="1">
    <source>
        <dbReference type="ARBA" id="ARBA00001933"/>
    </source>
</evidence>
<dbReference type="InterPro" id="IPR015421">
    <property type="entry name" value="PyrdxlP-dep_Trfase_major"/>
</dbReference>
<evidence type="ECO:0000256" key="5">
    <source>
        <dbReference type="ARBA" id="ARBA00023239"/>
    </source>
</evidence>
<protein>
    <submittedName>
        <fullName evidence="7">Pyridoxal-dependent decarboxylase</fullName>
    </submittedName>
</protein>
<keyword evidence="3" id="KW-0210">Decarboxylase</keyword>
<evidence type="ECO:0000256" key="2">
    <source>
        <dbReference type="ARBA" id="ARBA00009533"/>
    </source>
</evidence>
<gene>
    <name evidence="7" type="ORF">RM590_23290</name>
</gene>
<accession>A0ABU2MV30</accession>
<dbReference type="PANTHER" id="PTHR45677">
    <property type="entry name" value="GLUTAMATE DECARBOXYLASE-RELATED"/>
    <property type="match status" value="1"/>
</dbReference>
<evidence type="ECO:0000256" key="4">
    <source>
        <dbReference type="ARBA" id="ARBA00022898"/>
    </source>
</evidence>
<dbReference type="InterPro" id="IPR015422">
    <property type="entry name" value="PyrdxlP-dep_Trfase_small"/>
</dbReference>
<evidence type="ECO:0000313" key="7">
    <source>
        <dbReference type="EMBL" id="MDT0345500.1"/>
    </source>
</evidence>
<name>A0ABU2MV30_9ACTN</name>
<comment type="caution">
    <text evidence="7">The sequence shown here is derived from an EMBL/GenBank/DDBJ whole genome shotgun (WGS) entry which is preliminary data.</text>
</comment>
<organism evidence="7 8">
    <name type="scientific">Streptomyces litchfieldiae</name>
    <dbReference type="NCBI Taxonomy" id="3075543"/>
    <lineage>
        <taxon>Bacteria</taxon>
        <taxon>Bacillati</taxon>
        <taxon>Actinomycetota</taxon>
        <taxon>Actinomycetes</taxon>
        <taxon>Kitasatosporales</taxon>
        <taxon>Streptomycetaceae</taxon>
        <taxon>Streptomyces</taxon>
    </lineage>
</organism>
<sequence length="497" mass="51274">MPAPPTLLEPDLLAADPAGLADVGRLVTELTREAAGALRRRSGPLPALTPQELARLLDAQLPEGPLPRTGGGRGAVLALARSYAANTVDLADPRAAAHLQPPSLSVAAAADVLASVFNASVDTWDSGPYAVELERRLVRSLTALTGYGPEAGGVLTPGGTASNLQALLMARDTALRARRDIRGTGLTGLAVQPVVYCSELAHFSVSRACAVLGLGEDAVRPVATDARHRMLPGELDRALAGLGENEVPLAVVATAGTTDYGSVDPLPEIAAVAARHGVRLHVDAAYGGGALFSDRMRPLLAGIEAADTVTIDLHKTAWQPAAASVLLARDGEDFTATTGLRVAYLNPDDDGAAGYDGLLGHSLQTTRRADALKVAATFLALGRDGIGAMLDACHDLARHAAVTVAAHPQLELAAEPVLTTVVFRYLPGTADAPADAVNGALRRRLLREGAALIGRTEAAGTVRLKLTLLNPQATKTDIDEVLTAVAEAGAAVEKELS</sequence>
<dbReference type="RefSeq" id="WP_311706629.1">
    <property type="nucleotide sequence ID" value="NZ_JAVREL010000014.1"/>
</dbReference>
<dbReference type="EMBL" id="JAVREL010000014">
    <property type="protein sequence ID" value="MDT0345500.1"/>
    <property type="molecule type" value="Genomic_DNA"/>
</dbReference>
<evidence type="ECO:0000256" key="3">
    <source>
        <dbReference type="ARBA" id="ARBA00022793"/>
    </source>
</evidence>
<dbReference type="Proteomes" id="UP001183246">
    <property type="component" value="Unassembled WGS sequence"/>
</dbReference>
<keyword evidence="4 6" id="KW-0663">Pyridoxal phosphate</keyword>
<dbReference type="InterPro" id="IPR015424">
    <property type="entry name" value="PyrdxlP-dep_Trfase"/>
</dbReference>
<evidence type="ECO:0000313" key="8">
    <source>
        <dbReference type="Proteomes" id="UP001183246"/>
    </source>
</evidence>
<comment type="cofactor">
    <cofactor evidence="1 6">
        <name>pyridoxal 5'-phosphate</name>
        <dbReference type="ChEBI" id="CHEBI:597326"/>
    </cofactor>
</comment>